<dbReference type="Proteomes" id="UP001652740">
    <property type="component" value="Unplaced"/>
</dbReference>
<dbReference type="GeneID" id="113518963"/>
<dbReference type="InParanoid" id="A0A6J1WUW0"/>
<dbReference type="AlphaFoldDB" id="A0A6J1WUW0"/>
<dbReference type="RefSeq" id="XP_026759805.1">
    <property type="nucleotide sequence ID" value="XM_026904004.3"/>
</dbReference>
<dbReference type="Gene3D" id="2.10.25.10">
    <property type="entry name" value="Laminin"/>
    <property type="match status" value="2"/>
</dbReference>
<dbReference type="SUPFAM" id="SSF57567">
    <property type="entry name" value="Serine protease inhibitors"/>
    <property type="match status" value="1"/>
</dbReference>
<feature type="chain" id="PRO_5026767356" evidence="1">
    <location>
        <begin position="20"/>
        <end position="162"/>
    </location>
</feature>
<proteinExistence type="predicted"/>
<feature type="signal peptide" evidence="1">
    <location>
        <begin position="1"/>
        <end position="19"/>
    </location>
</feature>
<evidence type="ECO:0000313" key="4">
    <source>
        <dbReference type="RefSeq" id="XP_026759805.1"/>
    </source>
</evidence>
<evidence type="ECO:0000256" key="1">
    <source>
        <dbReference type="SAM" id="SignalP"/>
    </source>
</evidence>
<dbReference type="OrthoDB" id="5945029at2759"/>
<evidence type="ECO:0000259" key="2">
    <source>
        <dbReference type="Pfam" id="PF01826"/>
    </source>
</evidence>
<dbReference type="Pfam" id="PF01826">
    <property type="entry name" value="TIL"/>
    <property type="match status" value="1"/>
</dbReference>
<organism evidence="3 4">
    <name type="scientific">Galleria mellonella</name>
    <name type="common">Greater wax moth</name>
    <dbReference type="NCBI Taxonomy" id="7137"/>
    <lineage>
        <taxon>Eukaryota</taxon>
        <taxon>Metazoa</taxon>
        <taxon>Ecdysozoa</taxon>
        <taxon>Arthropoda</taxon>
        <taxon>Hexapoda</taxon>
        <taxon>Insecta</taxon>
        <taxon>Pterygota</taxon>
        <taxon>Neoptera</taxon>
        <taxon>Endopterygota</taxon>
        <taxon>Lepidoptera</taxon>
        <taxon>Glossata</taxon>
        <taxon>Ditrysia</taxon>
        <taxon>Pyraloidea</taxon>
        <taxon>Pyralidae</taxon>
        <taxon>Galleriinae</taxon>
        <taxon>Galleria</taxon>
    </lineage>
</organism>
<gene>
    <name evidence="4" type="primary">LOC113518963</name>
</gene>
<protein>
    <submittedName>
        <fullName evidence="4">Keratin-associated protein 16-1-like isoform X1</fullName>
    </submittedName>
</protein>
<accession>A0A6J1WUW0</accession>
<dbReference type="CDD" id="cd19941">
    <property type="entry name" value="TIL"/>
    <property type="match status" value="1"/>
</dbReference>
<feature type="domain" description="TIL" evidence="2">
    <location>
        <begin position="98"/>
        <end position="157"/>
    </location>
</feature>
<keyword evidence="3" id="KW-1185">Reference proteome</keyword>
<evidence type="ECO:0000313" key="3">
    <source>
        <dbReference type="Proteomes" id="UP001652740"/>
    </source>
</evidence>
<reference evidence="4" key="1">
    <citation type="submission" date="2025-08" db="UniProtKB">
        <authorList>
            <consortium name="RefSeq"/>
        </authorList>
    </citation>
    <scope>IDENTIFICATION</scope>
    <source>
        <tissue evidence="4">Whole larvae</tissue>
    </source>
</reference>
<dbReference type="InterPro" id="IPR036084">
    <property type="entry name" value="Ser_inhib-like_sf"/>
</dbReference>
<name>A0A6J1WUW0_GALME</name>
<dbReference type="InterPro" id="IPR002919">
    <property type="entry name" value="TIL_dom"/>
</dbReference>
<sequence>MLFLFYLLFNFQMFNSGFSQCTSSGEPSCSRDNEVFVNCKVECPDSYCPVDDSRGIIACDPPYPCPPGCVCKYTHRRKSLTDLQCIEPQDCPPVNCTRPNEVWCSCPSPCLAEGCADVNNQPTTCNTLIKPVCNPRCVCMDGYFRDDRDICVPAEDCPDAQT</sequence>
<keyword evidence="1" id="KW-0732">Signal</keyword>
<dbReference type="KEGG" id="gmw:113518963"/>